<proteinExistence type="predicted"/>
<reference evidence="2 3" key="1">
    <citation type="submission" date="2016-06" db="EMBL/GenBank/DDBJ databases">
        <title>Comparative genomics of the ectomycorrhizal sister species Rhizopogon vinicolor and Rhizopogon vesiculosus (Basidiomycota: Boletales) reveals a divergence of the mating type B locus.</title>
        <authorList>
            <consortium name="DOE Joint Genome Institute"/>
            <person name="Mujic A.B."/>
            <person name="Kuo A."/>
            <person name="Tritt A."/>
            <person name="Lipzen A."/>
            <person name="Chen C."/>
            <person name="Johnson J."/>
            <person name="Sharma A."/>
            <person name="Barry K."/>
            <person name="Grigoriev I.V."/>
            <person name="Spatafora J.W."/>
        </authorList>
    </citation>
    <scope>NUCLEOTIDE SEQUENCE [LARGE SCALE GENOMIC DNA]</scope>
    <source>
        <strain evidence="2 3">AM-OR11-026</strain>
    </source>
</reference>
<dbReference type="Proteomes" id="UP000092154">
    <property type="component" value="Unassembled WGS sequence"/>
</dbReference>
<dbReference type="PRINTS" id="PR00081">
    <property type="entry name" value="GDHRDH"/>
</dbReference>
<evidence type="ECO:0000313" key="3">
    <source>
        <dbReference type="Proteomes" id="UP000092154"/>
    </source>
</evidence>
<dbReference type="PANTHER" id="PTHR43157">
    <property type="entry name" value="PHOSPHATIDYLINOSITOL-GLYCAN BIOSYNTHESIS CLASS F PROTEIN-RELATED"/>
    <property type="match status" value="1"/>
</dbReference>
<dbReference type="SUPFAM" id="SSF51735">
    <property type="entry name" value="NAD(P)-binding Rossmann-fold domains"/>
    <property type="match status" value="1"/>
</dbReference>
<dbReference type="OrthoDB" id="191139at2759"/>
<name>A0A1B7N5F2_9AGAM</name>
<dbReference type="Gene3D" id="3.40.50.720">
    <property type="entry name" value="NAD(P)-binding Rossmann-like Domain"/>
    <property type="match status" value="2"/>
</dbReference>
<dbReference type="PANTHER" id="PTHR43157:SF31">
    <property type="entry name" value="PHOSPHATIDYLINOSITOL-GLYCAN BIOSYNTHESIS CLASS F PROTEIN"/>
    <property type="match status" value="1"/>
</dbReference>
<gene>
    <name evidence="2" type="ORF">K503DRAFT_24928</name>
</gene>
<dbReference type="Pfam" id="PF00106">
    <property type="entry name" value="adh_short"/>
    <property type="match status" value="1"/>
</dbReference>
<keyword evidence="3" id="KW-1185">Reference proteome</keyword>
<dbReference type="GO" id="GO:0016491">
    <property type="term" value="F:oxidoreductase activity"/>
    <property type="evidence" value="ECO:0007669"/>
    <property type="project" value="UniProtKB-KW"/>
</dbReference>
<dbReference type="STRING" id="1314800.A0A1B7N5F2"/>
<dbReference type="EMBL" id="KV448224">
    <property type="protein sequence ID" value="OAX40086.1"/>
    <property type="molecule type" value="Genomic_DNA"/>
</dbReference>
<protein>
    <submittedName>
        <fullName evidence="2">NAD(P)-binding protein</fullName>
    </submittedName>
</protein>
<dbReference type="InParanoid" id="A0A1B7N5F2"/>
<sequence>MGIFSKAFNPASDLPDLSDKVVLITGSNAGIGYATVKHLARHGAKVYMAARNQSRAEEAIAQLKEEGLGPGNGEVVWLELDLKDPRNAKKAAEEFMKKIMMVNVISHMVLTRSLQPLLDQTAAEPNSDVRIVVVASEGHRFVSGEPRYRNLDDFNAEFKNALSPSFTRYCMTKLANILYASELQRRLTAAGSPITVISVHPGAVNTFSDRQSLSRFFKFLIMPIVYLFFEHPDKGAYTSAFAAASEEVGKQRDKYKGTYLMPVGKVAEPTNMARDEALAKELWDFVEKFLLEKGQE</sequence>
<evidence type="ECO:0000256" key="1">
    <source>
        <dbReference type="ARBA" id="ARBA00023002"/>
    </source>
</evidence>
<evidence type="ECO:0000313" key="2">
    <source>
        <dbReference type="EMBL" id="OAX40086.1"/>
    </source>
</evidence>
<dbReference type="InterPro" id="IPR002347">
    <property type="entry name" value="SDR_fam"/>
</dbReference>
<dbReference type="InterPro" id="IPR036291">
    <property type="entry name" value="NAD(P)-bd_dom_sf"/>
</dbReference>
<organism evidence="2 3">
    <name type="scientific">Rhizopogon vinicolor AM-OR11-026</name>
    <dbReference type="NCBI Taxonomy" id="1314800"/>
    <lineage>
        <taxon>Eukaryota</taxon>
        <taxon>Fungi</taxon>
        <taxon>Dikarya</taxon>
        <taxon>Basidiomycota</taxon>
        <taxon>Agaricomycotina</taxon>
        <taxon>Agaricomycetes</taxon>
        <taxon>Agaricomycetidae</taxon>
        <taxon>Boletales</taxon>
        <taxon>Suillineae</taxon>
        <taxon>Rhizopogonaceae</taxon>
        <taxon>Rhizopogon</taxon>
    </lineage>
</organism>
<accession>A0A1B7N5F2</accession>
<keyword evidence="1" id="KW-0560">Oxidoreductase</keyword>
<dbReference type="AlphaFoldDB" id="A0A1B7N5F2"/>